<feature type="domain" description="Translation elongation factor EFTu-like" evidence="11">
    <location>
        <begin position="223"/>
        <end position="305"/>
    </location>
</feature>
<accession>A0AAX6R1E0</accession>
<evidence type="ECO:0000259" key="10">
    <source>
        <dbReference type="Pfam" id="PF00009"/>
    </source>
</evidence>
<evidence type="ECO:0000256" key="7">
    <source>
        <dbReference type="ARBA" id="ARBA00023134"/>
    </source>
</evidence>
<dbReference type="InterPro" id="IPR009000">
    <property type="entry name" value="Transl_B-barrel_sf"/>
</dbReference>
<dbReference type="SUPFAM" id="SSF50465">
    <property type="entry name" value="EF-Tu/eEF-1alpha/eIF2-gamma C-terminal domain"/>
    <property type="match status" value="1"/>
</dbReference>
<dbReference type="CDD" id="cd03688">
    <property type="entry name" value="eIF2_gamma_II"/>
    <property type="match status" value="1"/>
</dbReference>
<keyword evidence="5" id="KW-0378">Hydrolase</keyword>
<dbReference type="SUPFAM" id="SSF50447">
    <property type="entry name" value="Translation proteins"/>
    <property type="match status" value="1"/>
</dbReference>
<evidence type="ECO:0000313" key="14">
    <source>
        <dbReference type="RefSeq" id="XP_012931559.1"/>
    </source>
</evidence>
<comment type="similarity">
    <text evidence="1">Belongs to the TRAFAC class translation factor GTPase superfamily. Classic translation factor GTPase family. EF-Tu/EF-1A subfamily.</text>
</comment>
<dbReference type="Gene3D" id="2.40.30.10">
    <property type="entry name" value="Translation factors"/>
    <property type="match status" value="2"/>
</dbReference>
<dbReference type="InterPro" id="IPR050543">
    <property type="entry name" value="eIF2G"/>
</dbReference>
<feature type="domain" description="Tr-type G" evidence="10">
    <location>
        <begin position="41"/>
        <end position="184"/>
    </location>
</feature>
<dbReference type="PRINTS" id="PR00315">
    <property type="entry name" value="ELONGATNFCT"/>
</dbReference>
<keyword evidence="7" id="KW-0342">GTP-binding</keyword>
<organism evidence="13 14">
    <name type="scientific">Heterocephalus glaber</name>
    <name type="common">Naked mole rat</name>
    <dbReference type="NCBI Taxonomy" id="10181"/>
    <lineage>
        <taxon>Eukaryota</taxon>
        <taxon>Metazoa</taxon>
        <taxon>Chordata</taxon>
        <taxon>Craniata</taxon>
        <taxon>Vertebrata</taxon>
        <taxon>Euteleostomi</taxon>
        <taxon>Mammalia</taxon>
        <taxon>Eutheria</taxon>
        <taxon>Euarchontoglires</taxon>
        <taxon>Glires</taxon>
        <taxon>Rodentia</taxon>
        <taxon>Hystricomorpha</taxon>
        <taxon>Bathyergidae</taxon>
        <taxon>Heterocephalus</taxon>
    </lineage>
</organism>
<comment type="subunit">
    <text evidence="8">Eukaryotic translation initiation factor 2 eIF2 is a heterotrimeric complex composed of an alpha (EIF2S1), a beta (EIF2S2) and a gamma (EIF2S3) chain. eIF2 is member of the 43S pre-initiation complex (43S PIC). Interacts (via C-terminus) with CDC123; the interaction is direct.</text>
</comment>
<evidence type="ECO:0000259" key="12">
    <source>
        <dbReference type="Pfam" id="PF09173"/>
    </source>
</evidence>
<dbReference type="InterPro" id="IPR027417">
    <property type="entry name" value="P-loop_NTPase"/>
</dbReference>
<evidence type="ECO:0000256" key="6">
    <source>
        <dbReference type="ARBA" id="ARBA00022917"/>
    </source>
</evidence>
<dbReference type="GO" id="GO:0005829">
    <property type="term" value="C:cytosol"/>
    <property type="evidence" value="ECO:0007669"/>
    <property type="project" value="TreeGrafter"/>
</dbReference>
<dbReference type="PANTHER" id="PTHR42854:SF3">
    <property type="entry name" value="EUKARYOTIC TRANSLATION INITIATION FACTOR 2 SUBUNIT 3-RELATED"/>
    <property type="match status" value="1"/>
</dbReference>
<dbReference type="InterPro" id="IPR009001">
    <property type="entry name" value="Transl_elong_EF1A/Init_IF2_C"/>
</dbReference>
<dbReference type="GeneID" id="101703171"/>
<keyword evidence="4" id="KW-0547">Nucleotide-binding</keyword>
<dbReference type="SUPFAM" id="SSF52540">
    <property type="entry name" value="P-loop containing nucleoside triphosphate hydrolases"/>
    <property type="match status" value="1"/>
</dbReference>
<dbReference type="FunFam" id="3.40.50.300:FF:002336">
    <property type="entry name" value="Histone-lysine N-methyltransferase Su(var)3-9"/>
    <property type="match status" value="1"/>
</dbReference>
<evidence type="ECO:0000313" key="13">
    <source>
        <dbReference type="Proteomes" id="UP000694906"/>
    </source>
</evidence>
<dbReference type="InterPro" id="IPR044127">
    <property type="entry name" value="eIF2g_dom_2"/>
</dbReference>
<evidence type="ECO:0000256" key="4">
    <source>
        <dbReference type="ARBA" id="ARBA00022741"/>
    </source>
</evidence>
<dbReference type="Pfam" id="PF03144">
    <property type="entry name" value="GTP_EFTU_D2"/>
    <property type="match status" value="1"/>
</dbReference>
<evidence type="ECO:0000256" key="3">
    <source>
        <dbReference type="ARBA" id="ARBA00022540"/>
    </source>
</evidence>
<dbReference type="InterPro" id="IPR015256">
    <property type="entry name" value="eIF2g_C"/>
</dbReference>
<sequence>MAGGEVRVTVGQPHLSRQDLATLDVTKLTPLSQEVISRQATINIGTIGHVAHGKSTVVKAVSGVHTVRFKNELERNITIKLGYANAKIYKLDDSNCPRPECYRSCGSSTSDEFPTDIPGTKGNFRLVRHVSFVDCPGHDILMATMLNGAAVMDAALLLIGTVAEGAPIIPISAQLKYNIEVVCEYIVKKIPIPTRDFTAEPQLIVIRSFDVNKPGCEVDDLKGGVAGGSILKGVLKVGQEIEIRPGIVSKNGEGKLMCKPIFSKIVSLFAEHNDLQYAAPGGLIGVGTKIDPTLCRADRMVGQVLGAVGALPEIFTELEISYFLLRRLLGVRIEGGKKAAKVQKLSRNEVLMVNIGSLSTGGRVSAVKADLSKIVLTNPVCTEVGEKIALSRRVEKHWRLIGWGQIRRGVTIKPTIDDE</sequence>
<dbReference type="CDD" id="cd15490">
    <property type="entry name" value="eIF2_gamma_III"/>
    <property type="match status" value="1"/>
</dbReference>
<dbReference type="Proteomes" id="UP000694906">
    <property type="component" value="Unplaced"/>
</dbReference>
<evidence type="ECO:0000256" key="8">
    <source>
        <dbReference type="ARBA" id="ARBA00046961"/>
    </source>
</evidence>
<dbReference type="GO" id="GO:0005850">
    <property type="term" value="C:eukaryotic translation initiation factor 2 complex"/>
    <property type="evidence" value="ECO:0007669"/>
    <property type="project" value="TreeGrafter"/>
</dbReference>
<evidence type="ECO:0000256" key="1">
    <source>
        <dbReference type="ARBA" id="ARBA00007249"/>
    </source>
</evidence>
<protein>
    <recommendedName>
        <fullName evidence="2">protein-synthesizing GTPase</fullName>
        <ecNumber evidence="2">3.6.5.3</ecNumber>
    </recommendedName>
</protein>
<dbReference type="InterPro" id="IPR000795">
    <property type="entry name" value="T_Tr_GTP-bd_dom"/>
</dbReference>
<gene>
    <name evidence="14" type="primary">LOC101703171</name>
</gene>
<reference evidence="14" key="1">
    <citation type="submission" date="2025-08" db="UniProtKB">
        <authorList>
            <consortium name="RefSeq"/>
        </authorList>
    </citation>
    <scope>IDENTIFICATION</scope>
</reference>
<dbReference type="EC" id="3.6.5.3" evidence="2"/>
<keyword evidence="3" id="KW-0396">Initiation factor</keyword>
<keyword evidence="6" id="KW-0648">Protein biosynthesis</keyword>
<evidence type="ECO:0000256" key="5">
    <source>
        <dbReference type="ARBA" id="ARBA00022801"/>
    </source>
</evidence>
<proteinExistence type="inferred from homology"/>
<dbReference type="GO" id="GO:0001731">
    <property type="term" value="P:formation of translation preinitiation complex"/>
    <property type="evidence" value="ECO:0007669"/>
    <property type="project" value="TreeGrafter"/>
</dbReference>
<name>A0AAX6R1E0_HETGA</name>
<dbReference type="Gene3D" id="3.40.50.300">
    <property type="entry name" value="P-loop containing nucleotide triphosphate hydrolases"/>
    <property type="match status" value="1"/>
</dbReference>
<dbReference type="PANTHER" id="PTHR42854">
    <property type="entry name" value="EUKARYOTIC TRANSLATION INITIATION FACTOR 2 SUBUNIT 3 FAMILY MEMBER"/>
    <property type="match status" value="1"/>
</dbReference>
<dbReference type="AlphaFoldDB" id="A0AAX6R1E0"/>
<dbReference type="GO" id="GO:0000049">
    <property type="term" value="F:tRNA binding"/>
    <property type="evidence" value="ECO:0007669"/>
    <property type="project" value="InterPro"/>
</dbReference>
<keyword evidence="13" id="KW-1185">Reference proteome</keyword>
<dbReference type="GO" id="GO:0003924">
    <property type="term" value="F:GTPase activity"/>
    <property type="evidence" value="ECO:0007669"/>
    <property type="project" value="InterPro"/>
</dbReference>
<dbReference type="InterPro" id="IPR004161">
    <property type="entry name" value="EFTu-like_2"/>
</dbReference>
<comment type="catalytic activity">
    <reaction evidence="9">
        <text>GTP + H2O = GDP + phosphate + H(+)</text>
        <dbReference type="Rhea" id="RHEA:19669"/>
        <dbReference type="ChEBI" id="CHEBI:15377"/>
        <dbReference type="ChEBI" id="CHEBI:15378"/>
        <dbReference type="ChEBI" id="CHEBI:37565"/>
        <dbReference type="ChEBI" id="CHEBI:43474"/>
        <dbReference type="ChEBI" id="CHEBI:58189"/>
        <dbReference type="EC" id="3.6.5.3"/>
    </reaction>
</comment>
<evidence type="ECO:0000259" key="11">
    <source>
        <dbReference type="Pfam" id="PF03144"/>
    </source>
</evidence>
<dbReference type="FunFam" id="2.40.30.10:FF:000009">
    <property type="entry name" value="Eukaryotic translation initiation factor 2 subunit gamma"/>
    <property type="match status" value="1"/>
</dbReference>
<evidence type="ECO:0000256" key="9">
    <source>
        <dbReference type="ARBA" id="ARBA00048107"/>
    </source>
</evidence>
<dbReference type="GO" id="GO:0003743">
    <property type="term" value="F:translation initiation factor activity"/>
    <property type="evidence" value="ECO:0007669"/>
    <property type="project" value="UniProtKB-KW"/>
</dbReference>
<evidence type="ECO:0000256" key="2">
    <source>
        <dbReference type="ARBA" id="ARBA00011986"/>
    </source>
</evidence>
<dbReference type="FunFam" id="2.40.30.10:FF:000011">
    <property type="entry name" value="Eukaryotic translation initiation factor 2 subunit gamma"/>
    <property type="match status" value="1"/>
</dbReference>
<dbReference type="Pfam" id="PF09173">
    <property type="entry name" value="eIF2_C"/>
    <property type="match status" value="1"/>
</dbReference>
<dbReference type="RefSeq" id="XP_012931559.1">
    <property type="nucleotide sequence ID" value="XM_013076105.1"/>
</dbReference>
<dbReference type="Pfam" id="PF00009">
    <property type="entry name" value="GTP_EFTU"/>
    <property type="match status" value="1"/>
</dbReference>
<feature type="domain" description="Initiation factor eIF2 gamma C-terminal" evidence="12">
    <location>
        <begin position="316"/>
        <end position="406"/>
    </location>
</feature>
<dbReference type="GO" id="GO:0005525">
    <property type="term" value="F:GTP binding"/>
    <property type="evidence" value="ECO:0007669"/>
    <property type="project" value="UniProtKB-KW"/>
</dbReference>